<dbReference type="Proteomes" id="UP000789524">
    <property type="component" value="Unassembled WGS sequence"/>
</dbReference>
<sequence>MIELKYLKSILRSRATSTEVCSLRASTSAVQKQAFTLEVEGSFIASFVTEFAYQSPSLRRRLSLLSRPTISTHPFRSQLVPVTRTTVFEPTPCADYLLHSPCGPLATRLSWCCPDGSSRLCKLNIPMGRYPDNNLLLQPDINRCSYHPWTFKRLVPTAIYQTRRNPKRTLRSLNQ</sequence>
<comment type="caution">
    <text evidence="1">The sequence shown here is derived from an EMBL/GenBank/DDBJ whole genome shotgun (WGS) entry which is preliminary data.</text>
</comment>
<reference evidence="1" key="1">
    <citation type="submission" date="2021-09" db="EMBL/GenBank/DDBJ databases">
        <authorList>
            <person name="Martin H S."/>
        </authorList>
    </citation>
    <scope>NUCLEOTIDE SEQUENCE</scope>
</reference>
<dbReference type="EMBL" id="CAKASE010000079">
    <property type="protein sequence ID" value="CAG9579953.1"/>
    <property type="molecule type" value="Genomic_DNA"/>
</dbReference>
<accession>A0A8J2R7I5</accession>
<evidence type="ECO:0000313" key="1">
    <source>
        <dbReference type="EMBL" id="CAG9579953.1"/>
    </source>
</evidence>
<dbReference type="AlphaFoldDB" id="A0A8J2R7I5"/>
<evidence type="ECO:0000313" key="2">
    <source>
        <dbReference type="Proteomes" id="UP000789524"/>
    </source>
</evidence>
<proteinExistence type="predicted"/>
<organism evidence="1 2">
    <name type="scientific">Danaus chrysippus</name>
    <name type="common">African queen</name>
    <dbReference type="NCBI Taxonomy" id="151541"/>
    <lineage>
        <taxon>Eukaryota</taxon>
        <taxon>Metazoa</taxon>
        <taxon>Ecdysozoa</taxon>
        <taxon>Arthropoda</taxon>
        <taxon>Hexapoda</taxon>
        <taxon>Insecta</taxon>
        <taxon>Pterygota</taxon>
        <taxon>Neoptera</taxon>
        <taxon>Endopterygota</taxon>
        <taxon>Lepidoptera</taxon>
        <taxon>Glossata</taxon>
        <taxon>Ditrysia</taxon>
        <taxon>Papilionoidea</taxon>
        <taxon>Nymphalidae</taxon>
        <taxon>Danainae</taxon>
        <taxon>Danaini</taxon>
        <taxon>Danaina</taxon>
        <taxon>Danaus</taxon>
        <taxon>Anosia</taxon>
    </lineage>
</organism>
<protein>
    <submittedName>
        <fullName evidence="1">(African queen) hypothetical protein</fullName>
    </submittedName>
</protein>
<gene>
    <name evidence="1" type="ORF">DCHRY22_LOCUS13464</name>
</gene>
<name>A0A8J2R7I5_9NEOP</name>
<keyword evidence="2" id="KW-1185">Reference proteome</keyword>